<comment type="caution">
    <text evidence="6">The sequence shown here is derived from an EMBL/GenBank/DDBJ whole genome shotgun (WGS) entry which is preliminary data.</text>
</comment>
<evidence type="ECO:0000313" key="7">
    <source>
        <dbReference type="Proteomes" id="UP000319353"/>
    </source>
</evidence>
<reference evidence="6 7" key="1">
    <citation type="journal article" date="2019" name="Nat. Microbiol.">
        <title>Mediterranean grassland soil C-N compound turnover is dependent on rainfall and depth, and is mediated by genomically divergent microorganisms.</title>
        <authorList>
            <person name="Diamond S."/>
            <person name="Andeer P.F."/>
            <person name="Li Z."/>
            <person name="Crits-Christoph A."/>
            <person name="Burstein D."/>
            <person name="Anantharaman K."/>
            <person name="Lane K.R."/>
            <person name="Thomas B.C."/>
            <person name="Pan C."/>
            <person name="Northen T.R."/>
            <person name="Banfield J.F."/>
        </authorList>
    </citation>
    <scope>NUCLEOTIDE SEQUENCE [LARGE SCALE GENOMIC DNA]</scope>
    <source>
        <strain evidence="6">NP_4</strain>
    </source>
</reference>
<accession>A0A537KWM9</accession>
<proteinExistence type="predicted"/>
<keyword evidence="5" id="KW-0472">Membrane</keyword>
<evidence type="ECO:0000256" key="4">
    <source>
        <dbReference type="ARBA" id="ARBA00022989"/>
    </source>
</evidence>
<dbReference type="Proteomes" id="UP000319353">
    <property type="component" value="Unassembled WGS sequence"/>
</dbReference>
<dbReference type="PANTHER" id="PTHR37481">
    <property type="entry name" value="LIPOPOLYSACCHARIDE EXPORT SYSTEM PROTEIN LPTC"/>
    <property type="match status" value="1"/>
</dbReference>
<evidence type="ECO:0000313" key="6">
    <source>
        <dbReference type="EMBL" id="TMJ00141.1"/>
    </source>
</evidence>
<dbReference type="GO" id="GO:0005886">
    <property type="term" value="C:plasma membrane"/>
    <property type="evidence" value="ECO:0007669"/>
    <property type="project" value="InterPro"/>
</dbReference>
<dbReference type="GO" id="GO:0015221">
    <property type="term" value="F:lipopolysaccharide transmembrane transporter activity"/>
    <property type="evidence" value="ECO:0007669"/>
    <property type="project" value="InterPro"/>
</dbReference>
<dbReference type="InterPro" id="IPR010664">
    <property type="entry name" value="LipoPS_assembly_LptC-rel"/>
</dbReference>
<dbReference type="EMBL" id="VBAL01000123">
    <property type="protein sequence ID" value="TMJ00141.1"/>
    <property type="molecule type" value="Genomic_DNA"/>
</dbReference>
<keyword evidence="4" id="KW-1133">Transmembrane helix</keyword>
<evidence type="ECO:0000256" key="5">
    <source>
        <dbReference type="ARBA" id="ARBA00023136"/>
    </source>
</evidence>
<evidence type="ECO:0000256" key="3">
    <source>
        <dbReference type="ARBA" id="ARBA00022692"/>
    </source>
</evidence>
<gene>
    <name evidence="6" type="primary">lptC</name>
    <name evidence="6" type="ORF">E6H01_10150</name>
</gene>
<name>A0A537KWM9_9BACT</name>
<evidence type="ECO:0000256" key="1">
    <source>
        <dbReference type="ARBA" id="ARBA00022475"/>
    </source>
</evidence>
<organism evidence="6 7">
    <name type="scientific">Candidatus Segetimicrobium genomatis</name>
    <dbReference type="NCBI Taxonomy" id="2569760"/>
    <lineage>
        <taxon>Bacteria</taxon>
        <taxon>Bacillati</taxon>
        <taxon>Candidatus Sysuimicrobiota</taxon>
        <taxon>Candidatus Sysuimicrobiia</taxon>
        <taxon>Candidatus Sysuimicrobiales</taxon>
        <taxon>Candidatus Segetimicrobiaceae</taxon>
        <taxon>Candidatus Segetimicrobium</taxon>
    </lineage>
</organism>
<keyword evidence="1" id="KW-1003">Cell membrane</keyword>
<dbReference type="GO" id="GO:0017089">
    <property type="term" value="F:glycolipid transfer activity"/>
    <property type="evidence" value="ECO:0007669"/>
    <property type="project" value="TreeGrafter"/>
</dbReference>
<dbReference type="Gene3D" id="2.60.450.10">
    <property type="entry name" value="Lipopolysaccharide (LPS) transport protein A like domain"/>
    <property type="match status" value="1"/>
</dbReference>
<dbReference type="InterPro" id="IPR052363">
    <property type="entry name" value="LPS_export_LptC"/>
</dbReference>
<protein>
    <submittedName>
        <fullName evidence="6">LPS export ABC transporter periplasmic protein LptC</fullName>
    </submittedName>
</protein>
<dbReference type="AlphaFoldDB" id="A0A537KWM9"/>
<dbReference type="PANTHER" id="PTHR37481:SF1">
    <property type="entry name" value="LIPOPOLYSACCHARIDE EXPORT SYSTEM PROTEIN LPTC"/>
    <property type="match status" value="1"/>
</dbReference>
<sequence>MSLHQASIFLRHHGQKQAELHADRVEVSRDLRYATFTGNPTAVVFDAGREVLRIRGSRIVLDRHSSDVTVHGPVEVVTPQGGRVSAGTAHWSNVTQQLVFQQAVMMALGDQELTAEELTIDVGNQVLDLSGGVDIAFRMEGAKP</sequence>
<dbReference type="GO" id="GO:0030288">
    <property type="term" value="C:outer membrane-bounded periplasmic space"/>
    <property type="evidence" value="ECO:0007669"/>
    <property type="project" value="TreeGrafter"/>
</dbReference>
<dbReference type="InterPro" id="IPR026265">
    <property type="entry name" value="LptC"/>
</dbReference>
<dbReference type="NCBIfam" id="TIGR04409">
    <property type="entry name" value="LptC_YrbK"/>
    <property type="match status" value="1"/>
</dbReference>
<keyword evidence="3" id="KW-0812">Transmembrane</keyword>
<keyword evidence="2" id="KW-0997">Cell inner membrane</keyword>
<dbReference type="Pfam" id="PF06835">
    <property type="entry name" value="LptC"/>
    <property type="match status" value="1"/>
</dbReference>
<evidence type="ECO:0000256" key="2">
    <source>
        <dbReference type="ARBA" id="ARBA00022519"/>
    </source>
</evidence>